<sequence>MTKHFECQFASCGNRCNQNHGSVGDCHLLRRHIYVRDRSYGVYDVRRDPAVPDGGFGVIDRDGLIVNDVIDGHTGSSNDPRHPTEDGRDPKSVSRVAIDAGRDPKSVSRVAIDAGLARCQCEECGRRFDLRRKGLEDGDGLHRTDRLYECRKCSHRFCYGCCFK</sequence>
<reference evidence="2" key="1">
    <citation type="submission" date="2021-02" db="EMBL/GenBank/DDBJ databases">
        <authorList>
            <person name="Nowell W R."/>
        </authorList>
    </citation>
    <scope>NUCLEOTIDE SEQUENCE</scope>
</reference>
<organism evidence="2 3">
    <name type="scientific">Adineta steineri</name>
    <dbReference type="NCBI Taxonomy" id="433720"/>
    <lineage>
        <taxon>Eukaryota</taxon>
        <taxon>Metazoa</taxon>
        <taxon>Spiralia</taxon>
        <taxon>Gnathifera</taxon>
        <taxon>Rotifera</taxon>
        <taxon>Eurotatoria</taxon>
        <taxon>Bdelloidea</taxon>
        <taxon>Adinetida</taxon>
        <taxon>Adinetidae</taxon>
        <taxon>Adineta</taxon>
    </lineage>
</organism>
<evidence type="ECO:0000313" key="2">
    <source>
        <dbReference type="EMBL" id="CAF0890195.1"/>
    </source>
</evidence>
<dbReference type="AlphaFoldDB" id="A0A813YXT2"/>
<accession>A0A813YXT2</accession>
<feature type="region of interest" description="Disordered" evidence="1">
    <location>
        <begin position="70"/>
        <end position="93"/>
    </location>
</feature>
<proteinExistence type="predicted"/>
<evidence type="ECO:0000313" key="3">
    <source>
        <dbReference type="Proteomes" id="UP000663877"/>
    </source>
</evidence>
<dbReference type="EMBL" id="CAJNOI010000033">
    <property type="protein sequence ID" value="CAF0890195.1"/>
    <property type="molecule type" value="Genomic_DNA"/>
</dbReference>
<protein>
    <recommendedName>
        <fullName evidence="4">C2H2-type domain-containing protein</fullName>
    </recommendedName>
</protein>
<evidence type="ECO:0008006" key="4">
    <source>
        <dbReference type="Google" id="ProtNLM"/>
    </source>
</evidence>
<evidence type="ECO:0000256" key="1">
    <source>
        <dbReference type="SAM" id="MobiDB-lite"/>
    </source>
</evidence>
<comment type="caution">
    <text evidence="2">The sequence shown here is derived from an EMBL/GenBank/DDBJ whole genome shotgun (WGS) entry which is preliminary data.</text>
</comment>
<feature type="compositionally biased region" description="Basic and acidic residues" evidence="1">
    <location>
        <begin position="79"/>
        <end position="92"/>
    </location>
</feature>
<gene>
    <name evidence="2" type="ORF">BJG266_LOCUS9906</name>
</gene>
<name>A0A813YXT2_9BILA</name>
<dbReference type="Proteomes" id="UP000663877">
    <property type="component" value="Unassembled WGS sequence"/>
</dbReference>